<gene>
    <name evidence="3" type="ORF">V1633_10825</name>
</gene>
<organism evidence="3 4">
    <name type="scientific">Plantactinospora sonchi</name>
    <dbReference type="NCBI Taxonomy" id="1544735"/>
    <lineage>
        <taxon>Bacteria</taxon>
        <taxon>Bacillati</taxon>
        <taxon>Actinomycetota</taxon>
        <taxon>Actinomycetes</taxon>
        <taxon>Micromonosporales</taxon>
        <taxon>Micromonosporaceae</taxon>
        <taxon>Plantactinospora</taxon>
    </lineage>
</organism>
<keyword evidence="1" id="KW-0472">Membrane</keyword>
<reference evidence="3 4" key="1">
    <citation type="submission" date="2024-01" db="EMBL/GenBank/DDBJ databases">
        <title>Genome insights into Plantactinospora sonchi sp. nov.</title>
        <authorList>
            <person name="Wang L."/>
        </authorList>
    </citation>
    <scope>NUCLEOTIDE SEQUENCE [LARGE SCALE GENOMIC DNA]</scope>
    <source>
        <strain evidence="3 4">NEAU-QY2</strain>
    </source>
</reference>
<keyword evidence="4" id="KW-1185">Reference proteome</keyword>
<accession>A0ABU7RR66</accession>
<protein>
    <submittedName>
        <fullName evidence="3">TFIIB-type zinc ribbon-containing protein</fullName>
    </submittedName>
</protein>
<dbReference type="Pfam" id="PF25302">
    <property type="entry name" value="NADase_transloc"/>
    <property type="match status" value="1"/>
</dbReference>
<dbReference type="EMBL" id="JAZGQK010000007">
    <property type="protein sequence ID" value="MEE6258982.1"/>
    <property type="molecule type" value="Genomic_DNA"/>
</dbReference>
<name>A0ABU7RR66_9ACTN</name>
<dbReference type="Proteomes" id="UP001332243">
    <property type="component" value="Unassembled WGS sequence"/>
</dbReference>
<dbReference type="RefSeq" id="WP_331214099.1">
    <property type="nucleotide sequence ID" value="NZ_JAZGQK010000007.1"/>
</dbReference>
<feature type="domain" description="NAD glycohydrolase translocation F5/8 type C" evidence="2">
    <location>
        <begin position="185"/>
        <end position="317"/>
    </location>
</feature>
<sequence>MAGDRGAGFVPVTCPDCGGPVRPDRERLCPRCGYPLMFLRGESEPEARVVARTPGEAEDVTAIFAPPGAPPRQTPAGYRPVTVRPGEVACPSCGYGNPVARIRCQRCGRELRVLPVTVLPPPLPPAPAPIRRRPRYGLIALVAALVVAAVAATGLLVARSGLLPNRPGATPSAAPVPIPADRVRADASSIVPDSARFAVGNLLDGDLATCWQSDGDRIRNNIGVRLTFEFDAPVRVARITLVNGYARTPTDYRNNERAARLTVVTEGGSVPWTLPDTAEAQTIDLPTAAPTGTVTLVVEEVYPGSRFRDLAITEITFAAQP</sequence>
<dbReference type="InterPro" id="IPR057561">
    <property type="entry name" value="NADase_transloc"/>
</dbReference>
<keyword evidence="1" id="KW-1133">Transmembrane helix</keyword>
<dbReference type="InterPro" id="IPR008979">
    <property type="entry name" value="Galactose-bd-like_sf"/>
</dbReference>
<evidence type="ECO:0000256" key="1">
    <source>
        <dbReference type="SAM" id="Phobius"/>
    </source>
</evidence>
<dbReference type="SUPFAM" id="SSF49785">
    <property type="entry name" value="Galactose-binding domain-like"/>
    <property type="match status" value="1"/>
</dbReference>
<evidence type="ECO:0000313" key="4">
    <source>
        <dbReference type="Proteomes" id="UP001332243"/>
    </source>
</evidence>
<evidence type="ECO:0000259" key="2">
    <source>
        <dbReference type="Pfam" id="PF25302"/>
    </source>
</evidence>
<feature type="transmembrane region" description="Helical" evidence="1">
    <location>
        <begin position="136"/>
        <end position="158"/>
    </location>
</feature>
<keyword evidence="1" id="KW-0812">Transmembrane</keyword>
<dbReference type="Gene3D" id="2.60.120.260">
    <property type="entry name" value="Galactose-binding domain-like"/>
    <property type="match status" value="1"/>
</dbReference>
<comment type="caution">
    <text evidence="3">The sequence shown here is derived from an EMBL/GenBank/DDBJ whole genome shotgun (WGS) entry which is preliminary data.</text>
</comment>
<evidence type="ECO:0000313" key="3">
    <source>
        <dbReference type="EMBL" id="MEE6258982.1"/>
    </source>
</evidence>
<proteinExistence type="predicted"/>
<dbReference type="NCBIfam" id="NF047619">
    <property type="entry name" value="NADase_discoid"/>
    <property type="match status" value="1"/>
</dbReference>